<accession>A0A1F6TTQ2</accession>
<evidence type="ECO:0000256" key="1">
    <source>
        <dbReference type="SAM" id="SignalP"/>
    </source>
</evidence>
<dbReference type="PROSITE" id="PS51781">
    <property type="entry name" value="SH3B"/>
    <property type="match status" value="1"/>
</dbReference>
<dbReference type="InterPro" id="IPR003646">
    <property type="entry name" value="SH3-like_bac-type"/>
</dbReference>
<sequence>MKKWTLFLTFVALPFGAQAAETMYVQSIKANIQSSPAFNSKVLGRALKGEALQVIEKNYSWYKVKYRAETGWVSRFLVSARPPLDRVSVLAGDAPSIEKESRRRASVATTTAAVRGLAAEDRQRAHAQGAMNYTDLEKMDAFKVDEQEALAFLEKGMK</sequence>
<dbReference type="EMBL" id="MFSU01000027">
    <property type="protein sequence ID" value="OGI48466.1"/>
    <property type="molecule type" value="Genomic_DNA"/>
</dbReference>
<organism evidence="3 4">
    <name type="scientific">Candidatus Muproteobacteria bacterium RBG_16_65_34</name>
    <dbReference type="NCBI Taxonomy" id="1817760"/>
    <lineage>
        <taxon>Bacteria</taxon>
        <taxon>Pseudomonadati</taxon>
        <taxon>Pseudomonadota</taxon>
        <taxon>Candidatus Muproteobacteria</taxon>
    </lineage>
</organism>
<comment type="caution">
    <text evidence="3">The sequence shown here is derived from an EMBL/GenBank/DDBJ whole genome shotgun (WGS) entry which is preliminary data.</text>
</comment>
<dbReference type="STRING" id="1817760.A2151_00950"/>
<name>A0A1F6TTQ2_9PROT</name>
<dbReference type="Pfam" id="PF08239">
    <property type="entry name" value="SH3_3"/>
    <property type="match status" value="1"/>
</dbReference>
<evidence type="ECO:0000259" key="2">
    <source>
        <dbReference type="PROSITE" id="PS51781"/>
    </source>
</evidence>
<proteinExistence type="predicted"/>
<feature type="chain" id="PRO_5009526829" description="SH3b domain-containing protein" evidence="1">
    <location>
        <begin position="20"/>
        <end position="158"/>
    </location>
</feature>
<reference evidence="3 4" key="1">
    <citation type="journal article" date="2016" name="Nat. Commun.">
        <title>Thousands of microbial genomes shed light on interconnected biogeochemical processes in an aquifer system.</title>
        <authorList>
            <person name="Anantharaman K."/>
            <person name="Brown C.T."/>
            <person name="Hug L.A."/>
            <person name="Sharon I."/>
            <person name="Castelle C.J."/>
            <person name="Probst A.J."/>
            <person name="Thomas B.C."/>
            <person name="Singh A."/>
            <person name="Wilkins M.J."/>
            <person name="Karaoz U."/>
            <person name="Brodie E.L."/>
            <person name="Williams K.H."/>
            <person name="Hubbard S.S."/>
            <person name="Banfield J.F."/>
        </authorList>
    </citation>
    <scope>NUCLEOTIDE SEQUENCE [LARGE SCALE GENOMIC DNA]</scope>
</reference>
<dbReference type="AlphaFoldDB" id="A0A1F6TTQ2"/>
<gene>
    <name evidence="3" type="ORF">A2151_00950</name>
</gene>
<dbReference type="Proteomes" id="UP000178885">
    <property type="component" value="Unassembled WGS sequence"/>
</dbReference>
<dbReference type="Gene3D" id="2.30.30.40">
    <property type="entry name" value="SH3 Domains"/>
    <property type="match status" value="1"/>
</dbReference>
<evidence type="ECO:0000313" key="3">
    <source>
        <dbReference type="EMBL" id="OGI48466.1"/>
    </source>
</evidence>
<keyword evidence="1" id="KW-0732">Signal</keyword>
<evidence type="ECO:0000313" key="4">
    <source>
        <dbReference type="Proteomes" id="UP000178885"/>
    </source>
</evidence>
<feature type="domain" description="SH3b" evidence="2">
    <location>
        <begin position="20"/>
        <end position="82"/>
    </location>
</feature>
<feature type="signal peptide" evidence="1">
    <location>
        <begin position="1"/>
        <end position="19"/>
    </location>
</feature>
<protein>
    <recommendedName>
        <fullName evidence="2">SH3b domain-containing protein</fullName>
    </recommendedName>
</protein>